<protein>
    <recommendedName>
        <fullName evidence="1">Primase C-terminal 2 domain-containing protein</fullName>
    </recommendedName>
</protein>
<dbReference type="InterPro" id="IPR014819">
    <property type="entry name" value="PriCT_2"/>
</dbReference>
<name>A0AAW1R8K8_9CHLO</name>
<accession>A0AAW1R8K8</accession>
<dbReference type="Pfam" id="PF08707">
    <property type="entry name" value="PriCT_2"/>
    <property type="match status" value="1"/>
</dbReference>
<keyword evidence="3" id="KW-1185">Reference proteome</keyword>
<evidence type="ECO:0000313" key="3">
    <source>
        <dbReference type="Proteomes" id="UP001489004"/>
    </source>
</evidence>
<feature type="domain" description="Primase C-terminal 2" evidence="1">
    <location>
        <begin position="333"/>
        <end position="381"/>
    </location>
</feature>
<proteinExistence type="predicted"/>
<organism evidence="2 3">
    <name type="scientific">[Myrmecia] bisecta</name>
    <dbReference type="NCBI Taxonomy" id="41462"/>
    <lineage>
        <taxon>Eukaryota</taxon>
        <taxon>Viridiplantae</taxon>
        <taxon>Chlorophyta</taxon>
        <taxon>core chlorophytes</taxon>
        <taxon>Trebouxiophyceae</taxon>
        <taxon>Trebouxiales</taxon>
        <taxon>Trebouxiaceae</taxon>
        <taxon>Myrmecia</taxon>
    </lineage>
</organism>
<dbReference type="GO" id="GO:0016817">
    <property type="term" value="F:hydrolase activity, acting on acid anhydrides"/>
    <property type="evidence" value="ECO:0007669"/>
    <property type="project" value="InterPro"/>
</dbReference>
<dbReference type="Proteomes" id="UP001489004">
    <property type="component" value="Unassembled WGS sequence"/>
</dbReference>
<comment type="caution">
    <text evidence="2">The sequence shown here is derived from an EMBL/GenBank/DDBJ whole genome shotgun (WGS) entry which is preliminary data.</text>
</comment>
<dbReference type="AlphaFoldDB" id="A0AAW1R8K8"/>
<evidence type="ECO:0000313" key="2">
    <source>
        <dbReference type="EMBL" id="KAK9830114.1"/>
    </source>
</evidence>
<sequence>MEDLVTQLQSLARQVHEVGADETTRANLARLLKTPEEIANEEAKRKLASQKACANTMRRRQESEEVRKAHARATSARNKVRYHTDPVFREKMKAAQRERYQRAKKPKRIVCSKSPDDIPSEGTWNEWFSGADTLTKPYFDTEAYYDANPGDAEHARVLGLFKDNVSTMCSPAQGFDPDRVLYGQRHGVDPKKNKYKVSFRAWVPGVSVKYTRLAAAIKDAKLAGDTDGKLDGGVYKVREQLLGCVGCHKGTVASPGKLTAYDKRVLRPLGVAGAATDYIVQHLNGDEVELALAGSSTSARKAKPVAVAPPTSTSALQVSPASQVPTELEDEVHALLSMFSAARWADYRDWVNVIIAVKHVGGDYFRGMVDKFSQTSPKYDGAVFAQNVAIWG</sequence>
<reference evidence="2 3" key="1">
    <citation type="journal article" date="2024" name="Nat. Commun.">
        <title>Phylogenomics reveals the evolutionary origins of lichenization in chlorophyte algae.</title>
        <authorList>
            <person name="Puginier C."/>
            <person name="Libourel C."/>
            <person name="Otte J."/>
            <person name="Skaloud P."/>
            <person name="Haon M."/>
            <person name="Grisel S."/>
            <person name="Petersen M."/>
            <person name="Berrin J.G."/>
            <person name="Delaux P.M."/>
            <person name="Dal Grande F."/>
            <person name="Keller J."/>
        </authorList>
    </citation>
    <scope>NUCLEOTIDE SEQUENCE [LARGE SCALE GENOMIC DNA]</scope>
    <source>
        <strain evidence="2 3">SAG 2043</strain>
    </source>
</reference>
<gene>
    <name evidence="2" type="ORF">WJX72_009852</name>
</gene>
<dbReference type="EMBL" id="JALJOR010000001">
    <property type="protein sequence ID" value="KAK9830114.1"/>
    <property type="molecule type" value="Genomic_DNA"/>
</dbReference>
<evidence type="ECO:0000259" key="1">
    <source>
        <dbReference type="Pfam" id="PF08707"/>
    </source>
</evidence>